<dbReference type="AlphaFoldDB" id="A0A0J0XXN1"/>
<name>A0A0J0XXN1_9TREE</name>
<dbReference type="InterPro" id="IPR035979">
    <property type="entry name" value="RBD_domain_sf"/>
</dbReference>
<sequence length="367" mass="42975">MSAMDESRDYDTRDRRDSRDDYDRRGDHDDREHGRRDRDRSRSRERERERRNSRRERDRDDDRERHRSRSRSRSPHRRTRSRSRDRDRDRDQDRDHDRKRDRDRGRRPSHSHSHREDDLYRPASARSESRSRDRDRDRDQDRERRRDDRDRRDRDRDRNRDHDRDRPPRRRWGSMSSSQPVFHSEGGPMNAPPAEAEAHARVSRRENRLYVGNLKYEVTYKDLERFMRQGTSLVMSCGRADCEKETGCGQVSWRVRKLCVKLPARPSPSELSGLSASPSPSVDTRRIEIMEHGHRAGGEREACAGSGGGIEMGEGGLRSGTGRRRGRTGKERGTRIAEGLEGLGLAVGLDGILIASKEQEHPCLAAI</sequence>
<dbReference type="GO" id="GO:0003676">
    <property type="term" value="F:nucleic acid binding"/>
    <property type="evidence" value="ECO:0007669"/>
    <property type="project" value="InterPro"/>
</dbReference>
<feature type="compositionally biased region" description="Basic and acidic residues" evidence="1">
    <location>
        <begin position="82"/>
        <end position="106"/>
    </location>
</feature>
<feature type="compositionally biased region" description="Basic and acidic residues" evidence="1">
    <location>
        <begin position="127"/>
        <end position="166"/>
    </location>
</feature>
<accession>A0A0J0XXN1</accession>
<proteinExistence type="predicted"/>
<feature type="compositionally biased region" description="Gly residues" evidence="1">
    <location>
        <begin position="305"/>
        <end position="319"/>
    </location>
</feature>
<evidence type="ECO:0008006" key="4">
    <source>
        <dbReference type="Google" id="ProtNLM"/>
    </source>
</evidence>
<dbReference type="OrthoDB" id="1049195at2759"/>
<dbReference type="STRING" id="879819.A0A0J0XXN1"/>
<feature type="compositionally biased region" description="Basic and acidic residues" evidence="1">
    <location>
        <begin position="1"/>
        <end position="65"/>
    </location>
</feature>
<gene>
    <name evidence="2" type="ORF">CC85DRAFT_281993</name>
</gene>
<protein>
    <recommendedName>
        <fullName evidence="4">RRM domain-containing protein</fullName>
    </recommendedName>
</protein>
<feature type="region of interest" description="Disordered" evidence="1">
    <location>
        <begin position="1"/>
        <end position="203"/>
    </location>
</feature>
<evidence type="ECO:0000313" key="3">
    <source>
        <dbReference type="Proteomes" id="UP000053611"/>
    </source>
</evidence>
<dbReference type="Proteomes" id="UP000053611">
    <property type="component" value="Unassembled WGS sequence"/>
</dbReference>
<evidence type="ECO:0000313" key="2">
    <source>
        <dbReference type="EMBL" id="KLT45840.1"/>
    </source>
</evidence>
<dbReference type="EMBL" id="KQ087179">
    <property type="protein sequence ID" value="KLT45840.1"/>
    <property type="molecule type" value="Genomic_DNA"/>
</dbReference>
<feature type="region of interest" description="Disordered" evidence="1">
    <location>
        <begin position="295"/>
        <end position="332"/>
    </location>
</feature>
<keyword evidence="3" id="KW-1185">Reference proteome</keyword>
<feature type="compositionally biased region" description="Basic residues" evidence="1">
    <location>
        <begin position="66"/>
        <end position="81"/>
    </location>
</feature>
<evidence type="ECO:0000256" key="1">
    <source>
        <dbReference type="SAM" id="MobiDB-lite"/>
    </source>
</evidence>
<dbReference type="SUPFAM" id="SSF54928">
    <property type="entry name" value="RNA-binding domain, RBD"/>
    <property type="match status" value="1"/>
</dbReference>
<reference evidence="2 3" key="1">
    <citation type="submission" date="2015-03" db="EMBL/GenBank/DDBJ databases">
        <title>Genomics and transcriptomics of the oil-accumulating basidiomycete yeast T. oleaginosus allow insights into substrate utilization and the diverse evolutionary trajectories of mating systems in fungi.</title>
        <authorList>
            <consortium name="DOE Joint Genome Institute"/>
            <person name="Kourist R."/>
            <person name="Kracht O."/>
            <person name="Bracharz F."/>
            <person name="Lipzen A."/>
            <person name="Nolan M."/>
            <person name="Ohm R."/>
            <person name="Grigoriev I."/>
            <person name="Sun S."/>
            <person name="Heitman J."/>
            <person name="Bruck T."/>
            <person name="Nowrousian M."/>
        </authorList>
    </citation>
    <scope>NUCLEOTIDE SEQUENCE [LARGE SCALE GENOMIC DNA]</scope>
    <source>
        <strain evidence="2 3">IBC0246</strain>
    </source>
</reference>
<organism evidence="2 3">
    <name type="scientific">Cutaneotrichosporon oleaginosum</name>
    <dbReference type="NCBI Taxonomy" id="879819"/>
    <lineage>
        <taxon>Eukaryota</taxon>
        <taxon>Fungi</taxon>
        <taxon>Dikarya</taxon>
        <taxon>Basidiomycota</taxon>
        <taxon>Agaricomycotina</taxon>
        <taxon>Tremellomycetes</taxon>
        <taxon>Trichosporonales</taxon>
        <taxon>Trichosporonaceae</taxon>
        <taxon>Cutaneotrichosporon</taxon>
    </lineage>
</organism>